<dbReference type="AlphaFoldDB" id="A0AB39BGJ6"/>
<reference evidence="3" key="1">
    <citation type="submission" date="2024-05" db="EMBL/GenBank/DDBJ databases">
        <title>Herbiconiux sp. A18JL235.</title>
        <authorList>
            <person name="Zhang G."/>
        </authorList>
    </citation>
    <scope>NUCLEOTIDE SEQUENCE</scope>
    <source>
        <strain evidence="3">A18JL235</strain>
    </source>
</reference>
<feature type="chain" id="PRO_5044332566" evidence="1">
    <location>
        <begin position="29"/>
        <end position="397"/>
    </location>
</feature>
<protein>
    <submittedName>
        <fullName evidence="3">DUF4185 domain-containing protein</fullName>
    </submittedName>
</protein>
<dbReference type="RefSeq" id="WP_368497712.1">
    <property type="nucleotide sequence ID" value="NZ_CP162511.1"/>
</dbReference>
<dbReference type="EMBL" id="CP162511">
    <property type="protein sequence ID" value="XDI05328.1"/>
    <property type="molecule type" value="Genomic_DNA"/>
</dbReference>
<organism evidence="3">
    <name type="scientific">Herbiconiux sp. A18JL235</name>
    <dbReference type="NCBI Taxonomy" id="3152363"/>
    <lineage>
        <taxon>Bacteria</taxon>
        <taxon>Bacillati</taxon>
        <taxon>Actinomycetota</taxon>
        <taxon>Actinomycetes</taxon>
        <taxon>Micrococcales</taxon>
        <taxon>Microbacteriaceae</taxon>
        <taxon>Herbiconiux</taxon>
    </lineage>
</organism>
<dbReference type="Pfam" id="PF13810">
    <property type="entry name" value="DUF4185"/>
    <property type="match status" value="1"/>
</dbReference>
<proteinExistence type="predicted"/>
<evidence type="ECO:0000256" key="1">
    <source>
        <dbReference type="SAM" id="SignalP"/>
    </source>
</evidence>
<feature type="domain" description="DUF4185" evidence="2">
    <location>
        <begin position="226"/>
        <end position="363"/>
    </location>
</feature>
<accession>A0AB39BGJ6</accession>
<evidence type="ECO:0000313" key="3">
    <source>
        <dbReference type="EMBL" id="XDI05328.1"/>
    </source>
</evidence>
<keyword evidence="1" id="KW-0732">Signal</keyword>
<gene>
    <name evidence="3" type="ORF">ABFY20_18720</name>
</gene>
<evidence type="ECO:0000259" key="2">
    <source>
        <dbReference type="Pfam" id="PF13810"/>
    </source>
</evidence>
<sequence length="397" mass="41560">MSMRRRGRPIGFATMAAALTTLALAAGAAPLTASAAAPGTTDVLAGGSARPASGHQALPCIRPSVSTNDELTSLFDDYGDSAGRWTGADSSYSVPLPGGRTAWIYSDTFLGEVNPDHSRPADSPFVHNSIIVDDGGTLTTYTGGTTDAPASLVTVPGGDEAQNWYWFGDATVEGGALRVLLLEFKKTGTGVFDFAFAGSAIASFDVATMALTGTTALPESGIHWGSAILEDGGYTYVYGVEDQQAQKWAHLARVPSGQLTDPSAWRYLADGGWATTPTASKRVLEGVSNEFSVQKVHGAYLLVTGDATEALSAKIVGYAATSPEGPFGHKTLLYSTPETGGNVFTYNAKAHPQFTHGRTITVTYNVNSFDTADVYADVANYRPRYIDVTANLGPCAS</sequence>
<dbReference type="InterPro" id="IPR025442">
    <property type="entry name" value="DUF4185"/>
</dbReference>
<name>A0AB39BGJ6_9MICO</name>
<feature type="signal peptide" evidence="1">
    <location>
        <begin position="1"/>
        <end position="28"/>
    </location>
</feature>